<dbReference type="GO" id="GO:0005524">
    <property type="term" value="F:ATP binding"/>
    <property type="evidence" value="ECO:0007669"/>
    <property type="project" value="UniProtKB-UniRule"/>
</dbReference>
<evidence type="ECO:0000259" key="11">
    <source>
        <dbReference type="PROSITE" id="PS50011"/>
    </source>
</evidence>
<dbReference type="STRING" id="36842.SAMN02194393_00319"/>
<keyword evidence="4 9" id="KW-0547">Nucleotide-binding</keyword>
<evidence type="ECO:0000256" key="3">
    <source>
        <dbReference type="ARBA" id="ARBA00022679"/>
    </source>
</evidence>
<dbReference type="InterPro" id="IPR017441">
    <property type="entry name" value="Protein_kinase_ATP_BS"/>
</dbReference>
<evidence type="ECO:0000313" key="13">
    <source>
        <dbReference type="Proteomes" id="UP000190285"/>
    </source>
</evidence>
<dbReference type="PROSITE" id="PS00107">
    <property type="entry name" value="PROTEIN_KINASE_ATP"/>
    <property type="match status" value="1"/>
</dbReference>
<name>A0A1T5IFA6_9FIRM</name>
<keyword evidence="10" id="KW-0472">Membrane</keyword>
<dbReference type="PANTHER" id="PTHR24363:SF0">
    <property type="entry name" value="SERINE_THREONINE KINASE LIKE DOMAIN CONTAINING 1"/>
    <property type="match status" value="1"/>
</dbReference>
<keyword evidence="2 12" id="KW-0723">Serine/threonine-protein kinase</keyword>
<evidence type="ECO:0000256" key="4">
    <source>
        <dbReference type="ARBA" id="ARBA00022741"/>
    </source>
</evidence>
<accession>A0A1T5IFA6</accession>
<feature type="binding site" evidence="9">
    <location>
        <position position="40"/>
    </location>
    <ligand>
        <name>ATP</name>
        <dbReference type="ChEBI" id="CHEBI:30616"/>
    </ligand>
</feature>
<evidence type="ECO:0000256" key="6">
    <source>
        <dbReference type="ARBA" id="ARBA00022840"/>
    </source>
</evidence>
<dbReference type="RefSeq" id="WP_079488821.1">
    <property type="nucleotide sequence ID" value="NZ_FUZT01000001.1"/>
</dbReference>
<dbReference type="PROSITE" id="PS00108">
    <property type="entry name" value="PROTEIN_KINASE_ST"/>
    <property type="match status" value="1"/>
</dbReference>
<evidence type="ECO:0000256" key="9">
    <source>
        <dbReference type="PROSITE-ProRule" id="PRU10141"/>
    </source>
</evidence>
<dbReference type="InterPro" id="IPR000719">
    <property type="entry name" value="Prot_kinase_dom"/>
</dbReference>
<evidence type="ECO:0000256" key="5">
    <source>
        <dbReference type="ARBA" id="ARBA00022777"/>
    </source>
</evidence>
<evidence type="ECO:0000256" key="7">
    <source>
        <dbReference type="ARBA" id="ARBA00047899"/>
    </source>
</evidence>
<dbReference type="Proteomes" id="UP000190285">
    <property type="component" value="Unassembled WGS sequence"/>
</dbReference>
<dbReference type="PANTHER" id="PTHR24363">
    <property type="entry name" value="SERINE/THREONINE PROTEIN KINASE"/>
    <property type="match status" value="1"/>
</dbReference>
<dbReference type="SUPFAM" id="SSF56112">
    <property type="entry name" value="Protein kinase-like (PK-like)"/>
    <property type="match status" value="1"/>
</dbReference>
<dbReference type="EMBL" id="FUZT01000001">
    <property type="protein sequence ID" value="SKC37871.1"/>
    <property type="molecule type" value="Genomic_DNA"/>
</dbReference>
<dbReference type="CDD" id="cd14014">
    <property type="entry name" value="STKc_PknB_like"/>
    <property type="match status" value="1"/>
</dbReference>
<dbReference type="AlphaFoldDB" id="A0A1T5IFA6"/>
<protein>
    <recommendedName>
        <fullName evidence="1">non-specific serine/threonine protein kinase</fullName>
        <ecNumber evidence="1">2.7.11.1</ecNumber>
    </recommendedName>
</protein>
<gene>
    <name evidence="12" type="ORF">SAMN02194393_00319</name>
</gene>
<dbReference type="Pfam" id="PF00069">
    <property type="entry name" value="Pkinase"/>
    <property type="match status" value="1"/>
</dbReference>
<dbReference type="GO" id="GO:0004674">
    <property type="term" value="F:protein serine/threonine kinase activity"/>
    <property type="evidence" value="ECO:0007669"/>
    <property type="project" value="UniProtKB-KW"/>
</dbReference>
<keyword evidence="5 12" id="KW-0418">Kinase</keyword>
<feature type="domain" description="Protein kinase" evidence="11">
    <location>
        <begin position="11"/>
        <end position="255"/>
    </location>
</feature>
<comment type="catalytic activity">
    <reaction evidence="8">
        <text>L-seryl-[protein] + ATP = O-phospho-L-seryl-[protein] + ADP + H(+)</text>
        <dbReference type="Rhea" id="RHEA:17989"/>
        <dbReference type="Rhea" id="RHEA-COMP:9863"/>
        <dbReference type="Rhea" id="RHEA-COMP:11604"/>
        <dbReference type="ChEBI" id="CHEBI:15378"/>
        <dbReference type="ChEBI" id="CHEBI:29999"/>
        <dbReference type="ChEBI" id="CHEBI:30616"/>
        <dbReference type="ChEBI" id="CHEBI:83421"/>
        <dbReference type="ChEBI" id="CHEBI:456216"/>
        <dbReference type="EC" id="2.7.11.1"/>
    </reaction>
</comment>
<evidence type="ECO:0000313" key="12">
    <source>
        <dbReference type="EMBL" id="SKC37871.1"/>
    </source>
</evidence>
<sequence>MVKNGLFDGKYEILDVIGSGGMSTVYLAKNVNLDTLWAIKQISKYSNSKFDLLVEPNILKKLNHPALPRIFDIVEDEENIYIIEDYIEGISLDKKLLRCGRLPEKDIIQWGKEICDVLIYLHNTRPNPIIYRDMKPSNIILTNKNRIKLIDFGIAREYKDDSINDTAYIGTRGYAAPEQYGRSQSDVRTDIYSFGVTLYHLITGKSPKEAPFQERTIRELEENISIGMEYIILKCTRFDPQQRYQSVDELLEDLINIDSFDLFWKKKTVNRKIAIALMILLLIFFSYITYLGTIEIMEYFYN</sequence>
<keyword evidence="3" id="KW-0808">Transferase</keyword>
<proteinExistence type="predicted"/>
<evidence type="ECO:0000256" key="8">
    <source>
        <dbReference type="ARBA" id="ARBA00048679"/>
    </source>
</evidence>
<dbReference type="InterPro" id="IPR008271">
    <property type="entry name" value="Ser/Thr_kinase_AS"/>
</dbReference>
<evidence type="ECO:0000256" key="2">
    <source>
        <dbReference type="ARBA" id="ARBA00022527"/>
    </source>
</evidence>
<feature type="transmembrane region" description="Helical" evidence="10">
    <location>
        <begin position="273"/>
        <end position="292"/>
    </location>
</feature>
<reference evidence="13" key="1">
    <citation type="submission" date="2017-02" db="EMBL/GenBank/DDBJ databases">
        <authorList>
            <person name="Varghese N."/>
            <person name="Submissions S."/>
        </authorList>
    </citation>
    <scope>NUCLEOTIDE SEQUENCE [LARGE SCALE GENOMIC DNA]</scope>
    <source>
        <strain evidence="13">M1</strain>
    </source>
</reference>
<keyword evidence="6 9" id="KW-0067">ATP-binding</keyword>
<dbReference type="Gene3D" id="1.10.510.10">
    <property type="entry name" value="Transferase(Phosphotransferase) domain 1"/>
    <property type="match status" value="1"/>
</dbReference>
<dbReference type="OrthoDB" id="9788659at2"/>
<keyword evidence="13" id="KW-1185">Reference proteome</keyword>
<dbReference type="SMART" id="SM00220">
    <property type="entry name" value="S_TKc"/>
    <property type="match status" value="1"/>
</dbReference>
<dbReference type="PROSITE" id="PS50011">
    <property type="entry name" value="PROTEIN_KINASE_DOM"/>
    <property type="match status" value="1"/>
</dbReference>
<evidence type="ECO:0000256" key="1">
    <source>
        <dbReference type="ARBA" id="ARBA00012513"/>
    </source>
</evidence>
<comment type="catalytic activity">
    <reaction evidence="7">
        <text>L-threonyl-[protein] + ATP = O-phospho-L-threonyl-[protein] + ADP + H(+)</text>
        <dbReference type="Rhea" id="RHEA:46608"/>
        <dbReference type="Rhea" id="RHEA-COMP:11060"/>
        <dbReference type="Rhea" id="RHEA-COMP:11605"/>
        <dbReference type="ChEBI" id="CHEBI:15378"/>
        <dbReference type="ChEBI" id="CHEBI:30013"/>
        <dbReference type="ChEBI" id="CHEBI:30616"/>
        <dbReference type="ChEBI" id="CHEBI:61977"/>
        <dbReference type="ChEBI" id="CHEBI:456216"/>
        <dbReference type="EC" id="2.7.11.1"/>
    </reaction>
</comment>
<organism evidence="12 13">
    <name type="scientific">Maledivibacter halophilus</name>
    <dbReference type="NCBI Taxonomy" id="36842"/>
    <lineage>
        <taxon>Bacteria</taxon>
        <taxon>Bacillati</taxon>
        <taxon>Bacillota</taxon>
        <taxon>Clostridia</taxon>
        <taxon>Peptostreptococcales</taxon>
        <taxon>Caminicellaceae</taxon>
        <taxon>Maledivibacter</taxon>
    </lineage>
</organism>
<keyword evidence="10" id="KW-0812">Transmembrane</keyword>
<dbReference type="InterPro" id="IPR011009">
    <property type="entry name" value="Kinase-like_dom_sf"/>
</dbReference>
<keyword evidence="10" id="KW-1133">Transmembrane helix</keyword>
<evidence type="ECO:0000256" key="10">
    <source>
        <dbReference type="SAM" id="Phobius"/>
    </source>
</evidence>
<dbReference type="EC" id="2.7.11.1" evidence="1"/>